<dbReference type="Proteomes" id="UP000763484">
    <property type="component" value="Unassembled WGS sequence"/>
</dbReference>
<evidence type="ECO:0000256" key="5">
    <source>
        <dbReference type="SAM" id="MobiDB-lite"/>
    </source>
</evidence>
<dbReference type="EMBL" id="JADFAQ010000028">
    <property type="protein sequence ID" value="MBE5728190.1"/>
    <property type="molecule type" value="Genomic_DNA"/>
</dbReference>
<keyword evidence="2 4" id="KW-0689">Ribosomal protein</keyword>
<evidence type="ECO:0000256" key="3">
    <source>
        <dbReference type="ARBA" id="ARBA00023274"/>
    </source>
</evidence>
<dbReference type="SUPFAM" id="SSF50249">
    <property type="entry name" value="Nucleic acid-binding proteins"/>
    <property type="match status" value="1"/>
</dbReference>
<feature type="region of interest" description="Disordered" evidence="5">
    <location>
        <begin position="1"/>
        <end position="24"/>
    </location>
</feature>
<dbReference type="HAMAP" id="MF_00292">
    <property type="entry name" value="Ribosomal_eS28"/>
    <property type="match status" value="1"/>
</dbReference>
<sequence length="87" mass="9752">MAEKETKVVQKQQGKPSREAYTRESTPAEVVEIVGRLGASGEITQVRCKVLSGFDKDKIIRRNVRGPINIGDVLMLRETEMEALPIR</sequence>
<dbReference type="PANTHER" id="PTHR10769:SF3">
    <property type="entry name" value="SMALL RIBOSOMAL SUBUNIT PROTEIN ES28"/>
    <property type="match status" value="1"/>
</dbReference>
<keyword evidence="3 4" id="KW-0687">Ribonucleoprotein</keyword>
<dbReference type="GO" id="GO:0030490">
    <property type="term" value="P:maturation of SSU-rRNA"/>
    <property type="evidence" value="ECO:0007669"/>
    <property type="project" value="TreeGrafter"/>
</dbReference>
<protein>
    <recommendedName>
        <fullName evidence="4">Small ribosomal subunit protein eS28</fullName>
    </recommendedName>
</protein>
<dbReference type="InterPro" id="IPR000289">
    <property type="entry name" value="Ribosomal_eS28"/>
</dbReference>
<dbReference type="AlphaFoldDB" id="A0A8T3UUM1"/>
<gene>
    <name evidence="4" type="primary">rps28e</name>
    <name evidence="6" type="ORF">IHE50_02125</name>
    <name evidence="7" type="ORF">IHE51_00900</name>
</gene>
<evidence type="ECO:0000313" key="8">
    <source>
        <dbReference type="Proteomes" id="UP000718571"/>
    </source>
</evidence>
<dbReference type="Proteomes" id="UP000718571">
    <property type="component" value="Unassembled WGS sequence"/>
</dbReference>
<dbReference type="GO" id="GO:0022627">
    <property type="term" value="C:cytosolic small ribosomal subunit"/>
    <property type="evidence" value="ECO:0007669"/>
    <property type="project" value="TreeGrafter"/>
</dbReference>
<dbReference type="InterPro" id="IPR012340">
    <property type="entry name" value="NA-bd_OB-fold"/>
</dbReference>
<comment type="similarity">
    <text evidence="1 4">Belongs to the eukaryotic ribosomal protein eS28 family.</text>
</comment>
<dbReference type="Pfam" id="PF01200">
    <property type="entry name" value="Ribosomal_S28e"/>
    <property type="match status" value="1"/>
</dbReference>
<evidence type="ECO:0000313" key="6">
    <source>
        <dbReference type="EMBL" id="MBE5728190.1"/>
    </source>
</evidence>
<evidence type="ECO:0000256" key="4">
    <source>
        <dbReference type="HAMAP-Rule" id="MF_00292"/>
    </source>
</evidence>
<reference evidence="8 9" key="1">
    <citation type="submission" date="2020-09" db="EMBL/GenBank/DDBJ databases">
        <title>Genomic characterization of a novel Parvarchaeota family in acid mine drainage sediments.</title>
        <authorList>
            <person name="Luo Z.-H."/>
        </authorList>
    </citation>
    <scope>NUCLEOTIDE SEQUENCE [LARGE SCALE GENOMIC DNA]</scope>
    <source>
        <strain evidence="7">MAS1_bins.189</strain>
        <strain evidence="6">TL1-5_bins.178</strain>
    </source>
</reference>
<dbReference type="Gene3D" id="2.40.50.140">
    <property type="entry name" value="Nucleic acid-binding proteins"/>
    <property type="match status" value="1"/>
</dbReference>
<evidence type="ECO:0000256" key="2">
    <source>
        <dbReference type="ARBA" id="ARBA00022980"/>
    </source>
</evidence>
<dbReference type="GO" id="GO:0003735">
    <property type="term" value="F:structural constituent of ribosome"/>
    <property type="evidence" value="ECO:0007669"/>
    <property type="project" value="InterPro"/>
</dbReference>
<dbReference type="GO" id="GO:0000028">
    <property type="term" value="P:ribosomal small subunit assembly"/>
    <property type="evidence" value="ECO:0007669"/>
    <property type="project" value="TreeGrafter"/>
</dbReference>
<dbReference type="EMBL" id="JADFAR010000010">
    <property type="protein sequence ID" value="MBE5728400.1"/>
    <property type="molecule type" value="Genomic_DNA"/>
</dbReference>
<accession>A0A8T3UUM1</accession>
<dbReference type="GO" id="GO:0006412">
    <property type="term" value="P:translation"/>
    <property type="evidence" value="ECO:0007669"/>
    <property type="project" value="UniProtKB-UniRule"/>
</dbReference>
<dbReference type="NCBIfam" id="NF003080">
    <property type="entry name" value="PRK04007.1"/>
    <property type="match status" value="1"/>
</dbReference>
<comment type="caution">
    <text evidence="6">The sequence shown here is derived from an EMBL/GenBank/DDBJ whole genome shotgun (WGS) entry which is preliminary data.</text>
</comment>
<dbReference type="PANTHER" id="PTHR10769">
    <property type="entry name" value="40S RIBOSOMAL PROTEIN S28"/>
    <property type="match status" value="1"/>
</dbReference>
<organism evidence="6 9">
    <name type="scientific">Candidatus Acidifodinimicrobium mancum</name>
    <dbReference type="NCBI Taxonomy" id="2898728"/>
    <lineage>
        <taxon>Archaea</taxon>
        <taxon>Candidatus Parvarchaeota</taxon>
        <taxon>Candidatus Acidifodinimicrobiaceae</taxon>
        <taxon>Candidatus Acidifodinimicrobium</taxon>
    </lineage>
</organism>
<name>A0A8T3UUM1_9ARCH</name>
<evidence type="ECO:0000313" key="9">
    <source>
        <dbReference type="Proteomes" id="UP000763484"/>
    </source>
</evidence>
<proteinExistence type="inferred from homology"/>
<evidence type="ECO:0000256" key="1">
    <source>
        <dbReference type="ARBA" id="ARBA00005943"/>
    </source>
</evidence>
<evidence type="ECO:0000313" key="7">
    <source>
        <dbReference type="EMBL" id="MBE5728400.1"/>
    </source>
</evidence>